<evidence type="ECO:0008006" key="2">
    <source>
        <dbReference type="Google" id="ProtNLM"/>
    </source>
</evidence>
<dbReference type="EMBL" id="LAZR01002518">
    <property type="protein sequence ID" value="KKN29010.1"/>
    <property type="molecule type" value="Genomic_DNA"/>
</dbReference>
<comment type="caution">
    <text evidence="1">The sequence shown here is derived from an EMBL/GenBank/DDBJ whole genome shotgun (WGS) entry which is preliminary data.</text>
</comment>
<sequence length="344" mass="40121">MPLTHKYFLLNFNLDVLHGCRWSCDGCYVNTTGQNGFAEGDLDRFIPLIENFQEKGYDPSLLVVGPTDVFTAHNSVAVLTDQKFIELVKPFKRLTFISTFLATNDDVIAALNEHHSDKEIEFKLLIEAVQFGNDKYLHGVRDNMLHTRESLNMYMPVHPQFNLFEYDATKLSGVLGDYEALNKRSYEYFDQGIDYVLSFSRSEKLTKEQKLGMLKWIQEMFNKHVTPENAEYIHFDTGNPIDFQERIFSYRNGEFYHAPKVYDEYIAFDPEFRIPVTEWNAEEFEQFEMNKLVNQYQHIHNKPCATCVYAPTCTDRRIPWFMDYIGTNECLMPKDAFDVVNGGA</sequence>
<organism evidence="1">
    <name type="scientific">marine sediment metagenome</name>
    <dbReference type="NCBI Taxonomy" id="412755"/>
    <lineage>
        <taxon>unclassified sequences</taxon>
        <taxon>metagenomes</taxon>
        <taxon>ecological metagenomes</taxon>
    </lineage>
</organism>
<accession>A0A0F9PAZ7</accession>
<gene>
    <name evidence="1" type="ORF">LCGC14_0848450</name>
</gene>
<dbReference type="AlphaFoldDB" id="A0A0F9PAZ7"/>
<protein>
    <recommendedName>
        <fullName evidence="2">Radical SAM core domain-containing protein</fullName>
    </recommendedName>
</protein>
<name>A0A0F9PAZ7_9ZZZZ</name>
<reference evidence="1" key="1">
    <citation type="journal article" date="2015" name="Nature">
        <title>Complex archaea that bridge the gap between prokaryotes and eukaryotes.</title>
        <authorList>
            <person name="Spang A."/>
            <person name="Saw J.H."/>
            <person name="Jorgensen S.L."/>
            <person name="Zaremba-Niedzwiedzka K."/>
            <person name="Martijn J."/>
            <person name="Lind A.E."/>
            <person name="van Eijk R."/>
            <person name="Schleper C."/>
            <person name="Guy L."/>
            <person name="Ettema T.J."/>
        </authorList>
    </citation>
    <scope>NUCLEOTIDE SEQUENCE</scope>
</reference>
<proteinExistence type="predicted"/>
<evidence type="ECO:0000313" key="1">
    <source>
        <dbReference type="EMBL" id="KKN29010.1"/>
    </source>
</evidence>